<evidence type="ECO:0000313" key="1">
    <source>
        <dbReference type="EMBL" id="DAF97737.1"/>
    </source>
</evidence>
<proteinExistence type="predicted"/>
<organism evidence="1">
    <name type="scientific">Myoviridae sp. ctYA416</name>
    <dbReference type="NCBI Taxonomy" id="2825125"/>
    <lineage>
        <taxon>Viruses</taxon>
        <taxon>Duplodnaviria</taxon>
        <taxon>Heunggongvirae</taxon>
        <taxon>Uroviricota</taxon>
        <taxon>Caudoviricetes</taxon>
    </lineage>
</organism>
<protein>
    <submittedName>
        <fullName evidence="1">Uncharacterized protein</fullName>
    </submittedName>
</protein>
<reference evidence="1" key="1">
    <citation type="journal article" date="2021" name="Proc. Natl. Acad. Sci. U.S.A.">
        <title>A Catalog of Tens of Thousands of Viruses from Human Metagenomes Reveals Hidden Associations with Chronic Diseases.</title>
        <authorList>
            <person name="Tisza M.J."/>
            <person name="Buck C.B."/>
        </authorList>
    </citation>
    <scope>NUCLEOTIDE SEQUENCE</scope>
    <source>
        <strain evidence="1">CtYA416</strain>
    </source>
</reference>
<name>A0A8S5UTB5_9CAUD</name>
<sequence length="74" mass="8760">MQDIYYRYFVFSRTQLEDIKRREEKLGRYATIGKVIVDGIAKEYTDIILNMESAKYADSIIITEGDIRKITYVK</sequence>
<dbReference type="EMBL" id="BK016136">
    <property type="protein sequence ID" value="DAF97737.1"/>
    <property type="molecule type" value="Genomic_DNA"/>
</dbReference>
<accession>A0A8S5UTB5</accession>